<sequence length="150" mass="16245">MAKADRNWRRRSAAFLLALCICAIWGSLAQTQFNLADLMRLGIDVPLPVRLQSTWHDLYAFTPLYAVICLVGLVPAFALADWLAQGYESHRTALYTLAGAAAVWAALYSANLLAGLVVLVFAARTPLGLASLMAGGALAGWYYAVRTRAE</sequence>
<accession>A0A4R6YIS9</accession>
<dbReference type="EMBL" id="SNZH01000027">
    <property type="protein sequence ID" value="TDR36671.1"/>
    <property type="molecule type" value="Genomic_DNA"/>
</dbReference>
<feature type="transmembrane region" description="Helical" evidence="1">
    <location>
        <begin position="127"/>
        <end position="145"/>
    </location>
</feature>
<evidence type="ECO:0000313" key="2">
    <source>
        <dbReference type="EMBL" id="TDR36671.1"/>
    </source>
</evidence>
<organism evidence="2 3">
    <name type="scientific">Tahibacter aquaticus</name>
    <dbReference type="NCBI Taxonomy" id="520092"/>
    <lineage>
        <taxon>Bacteria</taxon>
        <taxon>Pseudomonadati</taxon>
        <taxon>Pseudomonadota</taxon>
        <taxon>Gammaproteobacteria</taxon>
        <taxon>Lysobacterales</taxon>
        <taxon>Rhodanobacteraceae</taxon>
        <taxon>Tahibacter</taxon>
    </lineage>
</organism>
<dbReference type="RefSeq" id="WP_133821851.1">
    <property type="nucleotide sequence ID" value="NZ_SNZH01000027.1"/>
</dbReference>
<reference evidence="2 3" key="1">
    <citation type="submission" date="2019-03" db="EMBL/GenBank/DDBJ databases">
        <title>Genomic Encyclopedia of Type Strains, Phase IV (KMG-IV): sequencing the most valuable type-strain genomes for metagenomic binning, comparative biology and taxonomic classification.</title>
        <authorList>
            <person name="Goeker M."/>
        </authorList>
    </citation>
    <scope>NUCLEOTIDE SEQUENCE [LARGE SCALE GENOMIC DNA]</scope>
    <source>
        <strain evidence="2 3">DSM 21667</strain>
    </source>
</reference>
<dbReference type="Proteomes" id="UP000295293">
    <property type="component" value="Unassembled WGS sequence"/>
</dbReference>
<dbReference type="AlphaFoldDB" id="A0A4R6YIS9"/>
<keyword evidence="1" id="KW-0472">Membrane</keyword>
<dbReference type="OrthoDB" id="7907428at2"/>
<protein>
    <submittedName>
        <fullName evidence="2">Uncharacterized protein</fullName>
    </submittedName>
</protein>
<feature type="transmembrane region" description="Helical" evidence="1">
    <location>
        <begin position="92"/>
        <end position="121"/>
    </location>
</feature>
<comment type="caution">
    <text evidence="2">The sequence shown here is derived from an EMBL/GenBank/DDBJ whole genome shotgun (WGS) entry which is preliminary data.</text>
</comment>
<name>A0A4R6YIS9_9GAMM</name>
<evidence type="ECO:0000256" key="1">
    <source>
        <dbReference type="SAM" id="Phobius"/>
    </source>
</evidence>
<keyword evidence="1" id="KW-1133">Transmembrane helix</keyword>
<evidence type="ECO:0000313" key="3">
    <source>
        <dbReference type="Proteomes" id="UP000295293"/>
    </source>
</evidence>
<gene>
    <name evidence="2" type="ORF">DFR29_12721</name>
</gene>
<keyword evidence="3" id="KW-1185">Reference proteome</keyword>
<proteinExistence type="predicted"/>
<feature type="transmembrane region" description="Helical" evidence="1">
    <location>
        <begin position="58"/>
        <end position="80"/>
    </location>
</feature>
<keyword evidence="1" id="KW-0812">Transmembrane</keyword>